<dbReference type="Proteomes" id="UP000784294">
    <property type="component" value="Unassembled WGS sequence"/>
</dbReference>
<protein>
    <submittedName>
        <fullName evidence="2">Uncharacterized protein</fullName>
    </submittedName>
</protein>
<dbReference type="OrthoDB" id="6041973at2759"/>
<dbReference type="AlphaFoldDB" id="A0A448X6Y1"/>
<organism evidence="2 3">
    <name type="scientific">Protopolystoma xenopodis</name>
    <dbReference type="NCBI Taxonomy" id="117903"/>
    <lineage>
        <taxon>Eukaryota</taxon>
        <taxon>Metazoa</taxon>
        <taxon>Spiralia</taxon>
        <taxon>Lophotrochozoa</taxon>
        <taxon>Platyhelminthes</taxon>
        <taxon>Monogenea</taxon>
        <taxon>Polyopisthocotylea</taxon>
        <taxon>Polystomatidea</taxon>
        <taxon>Polystomatidae</taxon>
        <taxon>Protopolystoma</taxon>
    </lineage>
</organism>
<feature type="compositionally biased region" description="Low complexity" evidence="1">
    <location>
        <begin position="63"/>
        <end position="83"/>
    </location>
</feature>
<sequence>MCFLDSGEPVGEINKDAVSLILDALLRPLDVNRPSSELRPYLADGPAPRDLFYPLASTTYTTTTKERQSLIPDSSSLDSSVELSKQEDGDSTVFTPAELDALKSFGRDKVNPLRLYTPKMPHP</sequence>
<accession>A0A448X6Y1</accession>
<comment type="caution">
    <text evidence="2">The sequence shown here is derived from an EMBL/GenBank/DDBJ whole genome shotgun (WGS) entry which is preliminary data.</text>
</comment>
<keyword evidence="3" id="KW-1185">Reference proteome</keyword>
<name>A0A448X6Y1_9PLAT</name>
<evidence type="ECO:0000256" key="1">
    <source>
        <dbReference type="SAM" id="MobiDB-lite"/>
    </source>
</evidence>
<gene>
    <name evidence="2" type="ORF">PXEA_LOCUS22993</name>
</gene>
<evidence type="ECO:0000313" key="3">
    <source>
        <dbReference type="Proteomes" id="UP000784294"/>
    </source>
</evidence>
<dbReference type="EMBL" id="CAAALY010104159">
    <property type="protein sequence ID" value="VEL29553.1"/>
    <property type="molecule type" value="Genomic_DNA"/>
</dbReference>
<feature type="non-terminal residue" evidence="2">
    <location>
        <position position="123"/>
    </location>
</feature>
<evidence type="ECO:0000313" key="2">
    <source>
        <dbReference type="EMBL" id="VEL29553.1"/>
    </source>
</evidence>
<proteinExistence type="predicted"/>
<reference evidence="2" key="1">
    <citation type="submission" date="2018-11" db="EMBL/GenBank/DDBJ databases">
        <authorList>
            <consortium name="Pathogen Informatics"/>
        </authorList>
    </citation>
    <scope>NUCLEOTIDE SEQUENCE</scope>
</reference>
<feature type="region of interest" description="Disordered" evidence="1">
    <location>
        <begin position="63"/>
        <end position="92"/>
    </location>
</feature>